<dbReference type="SMART" id="SM01163">
    <property type="entry name" value="DUF1785"/>
    <property type="match status" value="1"/>
</dbReference>
<evidence type="ECO:0000313" key="4">
    <source>
        <dbReference type="EMBL" id="KAL1602639.1"/>
    </source>
</evidence>
<dbReference type="InterPro" id="IPR036085">
    <property type="entry name" value="PAZ_dom_sf"/>
</dbReference>
<dbReference type="Proteomes" id="UP001521785">
    <property type="component" value="Unassembled WGS sequence"/>
</dbReference>
<dbReference type="InterPro" id="IPR012337">
    <property type="entry name" value="RNaseH-like_sf"/>
</dbReference>
<dbReference type="SMART" id="SM00950">
    <property type="entry name" value="Piwi"/>
    <property type="match status" value="1"/>
</dbReference>
<evidence type="ECO:0008006" key="6">
    <source>
        <dbReference type="Google" id="ProtNLM"/>
    </source>
</evidence>
<dbReference type="InterPro" id="IPR003165">
    <property type="entry name" value="Piwi"/>
</dbReference>
<gene>
    <name evidence="4" type="ORF">SLS60_006056</name>
</gene>
<feature type="region of interest" description="Disordered" evidence="1">
    <location>
        <begin position="85"/>
        <end position="115"/>
    </location>
</feature>
<accession>A0ABR3RET7</accession>
<dbReference type="SUPFAM" id="SSF101690">
    <property type="entry name" value="PAZ domain"/>
    <property type="match status" value="1"/>
</dbReference>
<dbReference type="InterPro" id="IPR003100">
    <property type="entry name" value="PAZ_dom"/>
</dbReference>
<evidence type="ECO:0000313" key="5">
    <source>
        <dbReference type="Proteomes" id="UP001521785"/>
    </source>
</evidence>
<dbReference type="PROSITE" id="PS50821">
    <property type="entry name" value="PAZ"/>
    <property type="match status" value="1"/>
</dbReference>
<name>A0ABR3RET7_9PLEO</name>
<dbReference type="EMBL" id="JAKJXO020000007">
    <property type="protein sequence ID" value="KAL1602639.1"/>
    <property type="molecule type" value="Genomic_DNA"/>
</dbReference>
<proteinExistence type="predicted"/>
<dbReference type="Gene3D" id="2.170.260.10">
    <property type="entry name" value="paz domain"/>
    <property type="match status" value="1"/>
</dbReference>
<protein>
    <recommendedName>
        <fullName evidence="6">Piwi domain-containing protein</fullName>
    </recommendedName>
</protein>
<dbReference type="Gene3D" id="3.40.50.2300">
    <property type="match status" value="1"/>
</dbReference>
<sequence length="976" mass="110485">MATTVEINTDIEKDMLHQDYVEMIEKEEAKAKERGDTIHELRDSFVPEAKGSYVLTNHFSLQLGEKKALNQFEIIGMDVNVASTNNNSEAAPPTNQQPRATESTPVQSQSRTKALPRGQKELLFNKLVERCPTLRQNRLDYATDGMRYIVTWENLLDKFKEDRKDSEEIDVNERDVVFQATFDLRKASKPDPSRYPEQKRTLKIVDRGRVLVSTLKDASEGREPHFKVTPAEPVTGMSTEHALNLIIAKAARASPKSMFRIGSNKVFLDDDVMDLSPEPGIVAYKGFFSTVKVGMGRPLLNVSLATSAFHKPMALADYIQEMGNDNKKAIGRKVTICYTPDRIKTVQDFGRCPREQTFTIKESEEEREISVLDYLKRNPAIDLGLLERIALSNLSCVNARSADNPEWYPMEVLSIAKHQPCGGRLPPRATERMIAVARMSPSDSLERVIKHGLQLLGTQFQELQQSTLSKASINISRKVLKIPARKLDEPQIEYGNAEKRVTIDGVEGRWQWDLQNKTFYTTAKSLSLPFLVLRCDGVNNYKAHDFASRLYQQMHTLGIKTRGQPGELYHCEPLLYANGQNAFENKIEKLVKSHRPQLLVFINDDKDAAVFDNLKRVCEQKHGLQNICITRKKIDGIISDANKNANQYFANVAMKVNLKLGNTNHAVRLPRNSDLLDGVKLSNTIILGADVTHPGKGATEDSRSLAALVGSVDGDLGQFYGSVTHQKRNKEGIDPVELEKMAYQRFEAFYNNSSPCVLPENILYYRDGVDAGQYESVRKLEVEAVRSAFKSFAKAKHLSERSVPKVTVVIVTKRHHTRFYPTDEGKKDTKGNCLPGTCVDSGVTHPNYFDFYLLSHKAVAGTARPTYYVVLENDMQLSPKALQDFTYWLCYSYVRATVPLGYAPPAYYADRLCERARCYFSDFLKPATKPRTQPKDKDADNDEKDEPSLEWMARWNTPNNPHGPWHTELNDTMFWM</sequence>
<feature type="domain" description="PAZ" evidence="2">
    <location>
        <begin position="314"/>
        <end position="417"/>
    </location>
</feature>
<organism evidence="4 5">
    <name type="scientific">Paraconiothyrium brasiliense</name>
    <dbReference type="NCBI Taxonomy" id="300254"/>
    <lineage>
        <taxon>Eukaryota</taxon>
        <taxon>Fungi</taxon>
        <taxon>Dikarya</taxon>
        <taxon>Ascomycota</taxon>
        <taxon>Pezizomycotina</taxon>
        <taxon>Dothideomycetes</taxon>
        <taxon>Pleosporomycetidae</taxon>
        <taxon>Pleosporales</taxon>
        <taxon>Massarineae</taxon>
        <taxon>Didymosphaeriaceae</taxon>
        <taxon>Paraconiothyrium</taxon>
    </lineage>
</organism>
<dbReference type="Pfam" id="PF08699">
    <property type="entry name" value="ArgoL1"/>
    <property type="match status" value="1"/>
</dbReference>
<reference evidence="4 5" key="1">
    <citation type="submission" date="2024-02" db="EMBL/GenBank/DDBJ databases">
        <title>De novo assembly and annotation of 12 fungi associated with fruit tree decline syndrome in Ontario, Canada.</title>
        <authorList>
            <person name="Sulman M."/>
            <person name="Ellouze W."/>
            <person name="Ilyukhin E."/>
        </authorList>
    </citation>
    <scope>NUCLEOTIDE SEQUENCE [LARGE SCALE GENOMIC DNA]</scope>
    <source>
        <strain evidence="4 5">M42-189</strain>
    </source>
</reference>
<evidence type="ECO:0000259" key="3">
    <source>
        <dbReference type="PROSITE" id="PS50822"/>
    </source>
</evidence>
<dbReference type="PANTHER" id="PTHR22891">
    <property type="entry name" value="EUKARYOTIC TRANSLATION INITIATION FACTOR 2C"/>
    <property type="match status" value="1"/>
</dbReference>
<dbReference type="Pfam" id="PF02171">
    <property type="entry name" value="Piwi"/>
    <property type="match status" value="1"/>
</dbReference>
<comment type="caution">
    <text evidence="4">The sequence shown here is derived from an EMBL/GenBank/DDBJ whole genome shotgun (WGS) entry which is preliminary data.</text>
</comment>
<dbReference type="PROSITE" id="PS50822">
    <property type="entry name" value="PIWI"/>
    <property type="match status" value="1"/>
</dbReference>
<dbReference type="InterPro" id="IPR036397">
    <property type="entry name" value="RNaseH_sf"/>
</dbReference>
<dbReference type="SUPFAM" id="SSF53098">
    <property type="entry name" value="Ribonuclease H-like"/>
    <property type="match status" value="1"/>
</dbReference>
<evidence type="ECO:0000259" key="2">
    <source>
        <dbReference type="PROSITE" id="PS50821"/>
    </source>
</evidence>
<evidence type="ECO:0000256" key="1">
    <source>
        <dbReference type="SAM" id="MobiDB-lite"/>
    </source>
</evidence>
<keyword evidence="5" id="KW-1185">Reference proteome</keyword>
<feature type="domain" description="Piwi" evidence="3">
    <location>
        <begin position="597"/>
        <end position="921"/>
    </location>
</feature>
<feature type="compositionally biased region" description="Polar residues" evidence="1">
    <location>
        <begin position="85"/>
        <end position="112"/>
    </location>
</feature>
<dbReference type="Gene3D" id="3.30.420.10">
    <property type="entry name" value="Ribonuclease H-like superfamily/Ribonuclease H"/>
    <property type="match status" value="1"/>
</dbReference>
<dbReference type="InterPro" id="IPR014811">
    <property type="entry name" value="ArgoL1"/>
</dbReference>